<dbReference type="EMBL" id="CAJNDS010002585">
    <property type="protein sequence ID" value="CAE7534945.1"/>
    <property type="molecule type" value="Genomic_DNA"/>
</dbReference>
<dbReference type="PROSITE" id="PS51184">
    <property type="entry name" value="JMJC"/>
    <property type="match status" value="1"/>
</dbReference>
<evidence type="ECO:0000259" key="2">
    <source>
        <dbReference type="PROSITE" id="PS51184"/>
    </source>
</evidence>
<proteinExistence type="predicted"/>
<protein>
    <submittedName>
        <fullName evidence="3">Hif1an protein</fullName>
    </submittedName>
</protein>
<feature type="region of interest" description="Disordered" evidence="1">
    <location>
        <begin position="1"/>
        <end position="33"/>
    </location>
</feature>
<feature type="domain" description="JmjC" evidence="2">
    <location>
        <begin position="448"/>
        <end position="598"/>
    </location>
</feature>
<dbReference type="InterPro" id="IPR041667">
    <property type="entry name" value="Cupin_8"/>
</dbReference>
<accession>A0A812TJF2</accession>
<dbReference type="Gene3D" id="2.60.120.10">
    <property type="entry name" value="Jelly Rolls"/>
    <property type="match status" value="1"/>
</dbReference>
<dbReference type="Proteomes" id="UP000604046">
    <property type="component" value="Unassembled WGS sequence"/>
</dbReference>
<dbReference type="SMART" id="SM00558">
    <property type="entry name" value="JmjC"/>
    <property type="match status" value="1"/>
</dbReference>
<evidence type="ECO:0000256" key="1">
    <source>
        <dbReference type="SAM" id="MobiDB-lite"/>
    </source>
</evidence>
<dbReference type="OrthoDB" id="425269at2759"/>
<name>A0A812TJF2_9DINO</name>
<comment type="caution">
    <text evidence="3">The sequence shown here is derived from an EMBL/GenBank/DDBJ whole genome shotgun (WGS) entry which is preliminary data.</text>
</comment>
<dbReference type="InterPro" id="IPR014710">
    <property type="entry name" value="RmlC-like_jellyroll"/>
</dbReference>
<dbReference type="InterPro" id="IPR003347">
    <property type="entry name" value="JmjC_dom"/>
</dbReference>
<evidence type="ECO:0000313" key="3">
    <source>
        <dbReference type="EMBL" id="CAE7534945.1"/>
    </source>
</evidence>
<feature type="compositionally biased region" description="Basic and acidic residues" evidence="1">
    <location>
        <begin position="10"/>
        <end position="19"/>
    </location>
</feature>
<keyword evidence="4" id="KW-1185">Reference proteome</keyword>
<dbReference type="Pfam" id="PF13621">
    <property type="entry name" value="Cupin_8"/>
    <property type="match status" value="1"/>
</dbReference>
<reference evidence="3" key="1">
    <citation type="submission" date="2021-02" db="EMBL/GenBank/DDBJ databases">
        <authorList>
            <person name="Dougan E. K."/>
            <person name="Rhodes N."/>
            <person name="Thang M."/>
            <person name="Chan C."/>
        </authorList>
    </citation>
    <scope>NUCLEOTIDE SEQUENCE</scope>
</reference>
<dbReference type="PANTHER" id="PTHR12461">
    <property type="entry name" value="HYPOXIA-INDUCIBLE FACTOR 1 ALPHA INHIBITOR-RELATED"/>
    <property type="match status" value="1"/>
</dbReference>
<dbReference type="SUPFAM" id="SSF51197">
    <property type="entry name" value="Clavaminate synthase-like"/>
    <property type="match status" value="1"/>
</dbReference>
<evidence type="ECO:0000313" key="4">
    <source>
        <dbReference type="Proteomes" id="UP000604046"/>
    </source>
</evidence>
<dbReference type="PANTHER" id="PTHR12461:SF105">
    <property type="entry name" value="HYPOXIA-INDUCIBLE FACTOR 1-ALPHA INHIBITOR"/>
    <property type="match status" value="1"/>
</dbReference>
<organism evidence="3 4">
    <name type="scientific">Symbiodinium natans</name>
    <dbReference type="NCBI Taxonomy" id="878477"/>
    <lineage>
        <taxon>Eukaryota</taxon>
        <taxon>Sar</taxon>
        <taxon>Alveolata</taxon>
        <taxon>Dinophyceae</taxon>
        <taxon>Suessiales</taxon>
        <taxon>Symbiodiniaceae</taxon>
        <taxon>Symbiodinium</taxon>
    </lineage>
</organism>
<dbReference type="AlphaFoldDB" id="A0A812TJF2"/>
<gene>
    <name evidence="3" type="primary">hif1an</name>
    <name evidence="3" type="ORF">SNAT2548_LOCUS29981</name>
</gene>
<sequence>MKKGFLATRPEGKAREPRKIAPPVAAAAEDPCRPHVHAPKSSCPDLSSLLGSAKVLLASGHVSAASRVADCARKLKEAHPSLAEEASVLEACEKKEKEVTVRALSLVACKGPPIDAMLELLRHGIEGSVWEQMHQSLQESLGHFGSMLEEVGLIGKESLLLHTHQQRDTKQICVFAPRCGCGGVWVDIPCSCPDAAVAAARAAGMSGRVLKDGKQEDDAGYNQNPETATCDPGVWQVVQSAAWPAREMLSSGNKWAALCNGDWVEMVPPGEDHARGARSSVQRDWPPIRCAGEFLQGAVPKVCFDEALGPIAQQNPVLVTGAHLLSRAEERWNLEFLEETSPDPSSPEASRFSVYRAREPSRRFRYAGRAAEEGEDSYNMHGEECAEQLLLDFRDFASRKRAAAQGCGDGFAYYLWGVALRRAEDKGPSTGGDFEGFNFGPAVDDDLAEERCWQHLNQLQKVAQWGRFRQAQIFVGCANALTPCHYDLVHNAYVQVRGWKRFLLIDPCFSPNLYAYPQGHPMDRCAQADLESPDFQLFPRLKGVRALEAVLGPGDLLVLPAGWWHHVQSLTEDSLSVSFWFDHEAQAVPQPRLLTSFQRVQLARDAERVLLVVLGTPRLRAALGTLRGMLGEGEAGEAISQKQQSSEEVLTCAWLLWRLRCSLGSGEVARSFVLAMASDARTSRLELKKAVPERCPVNSLRSLHEG</sequence>